<evidence type="ECO:0000313" key="2">
    <source>
        <dbReference type="Proteomes" id="UP001281147"/>
    </source>
</evidence>
<comment type="caution">
    <text evidence="1">The sequence shown here is derived from an EMBL/GenBank/DDBJ whole genome shotgun (WGS) entry which is preliminary data.</text>
</comment>
<dbReference type="Proteomes" id="UP001281147">
    <property type="component" value="Unassembled WGS sequence"/>
</dbReference>
<proteinExistence type="predicted"/>
<gene>
    <name evidence="1" type="ORF">LTR37_017781</name>
</gene>
<keyword evidence="2" id="KW-1185">Reference proteome</keyword>
<evidence type="ECO:0000313" key="1">
    <source>
        <dbReference type="EMBL" id="KAK3696757.1"/>
    </source>
</evidence>
<organism evidence="1 2">
    <name type="scientific">Vermiconidia calcicola</name>
    <dbReference type="NCBI Taxonomy" id="1690605"/>
    <lineage>
        <taxon>Eukaryota</taxon>
        <taxon>Fungi</taxon>
        <taxon>Dikarya</taxon>
        <taxon>Ascomycota</taxon>
        <taxon>Pezizomycotina</taxon>
        <taxon>Dothideomycetes</taxon>
        <taxon>Dothideomycetidae</taxon>
        <taxon>Mycosphaerellales</taxon>
        <taxon>Extremaceae</taxon>
        <taxon>Vermiconidia</taxon>
    </lineage>
</organism>
<protein>
    <submittedName>
        <fullName evidence="1">Uncharacterized protein</fullName>
    </submittedName>
</protein>
<name>A0ACC3MJS6_9PEZI</name>
<reference evidence="1" key="1">
    <citation type="submission" date="2023-07" db="EMBL/GenBank/DDBJ databases">
        <title>Black Yeasts Isolated from many extreme environments.</title>
        <authorList>
            <person name="Coleine C."/>
            <person name="Stajich J.E."/>
            <person name="Selbmann L."/>
        </authorList>
    </citation>
    <scope>NUCLEOTIDE SEQUENCE</scope>
    <source>
        <strain evidence="1">CCFEE 5714</strain>
    </source>
</reference>
<accession>A0ACC3MJS6</accession>
<sequence>MATPYFTLVLMALLLNLTFSSAVSDCTNDCWTWAIDVTPCGTDADPVDCMCSNNLNYHLFSNCNTNCDYDGLTPDQLCEGYSKRDVEGEAFVPSLVCMCEDGDLRNCYKPLPPSEVASSEIAAEDKRDAEPTDTATIPWMPTTLRTYGFATPVPVIYPSTASAFTESSAELLTARDAELEDTTTIPMMPTTLRTFGGYSTPSTTSTCTESSDKTPKSSESSSTLTTSTTIPLLPTTAATFGAPPPGFPTTAPACTERHESPSCVLCLADGTARTVSC</sequence>
<dbReference type="EMBL" id="JAUTXU010000236">
    <property type="protein sequence ID" value="KAK3696757.1"/>
    <property type="molecule type" value="Genomic_DNA"/>
</dbReference>